<name>A0A318HU43_BURPY</name>
<comment type="caution">
    <text evidence="1">The sequence shown here is derived from an EMBL/GenBank/DDBJ whole genome shotgun (WGS) entry which is preliminary data.</text>
</comment>
<sequence length="30" mass="3402">MKIMTIGIDLAKNVLQIHDVNEHGKAGLRW</sequence>
<evidence type="ECO:0008006" key="3">
    <source>
        <dbReference type="Google" id="ProtNLM"/>
    </source>
</evidence>
<reference evidence="1 2" key="1">
    <citation type="submission" date="2018-05" db="EMBL/GenBank/DDBJ databases">
        <title>Comparative genomics of bacterial root endophytes of switchgrass collected from native prairies over two seasons.</title>
        <authorList>
            <person name="Tang Y."/>
        </authorList>
    </citation>
    <scope>NUCLEOTIDE SEQUENCE [LARGE SCALE GENOMIC DNA]</scope>
    <source>
        <strain evidence="1 2">NFIX32</strain>
    </source>
</reference>
<dbReference type="EMBL" id="QJJY01000043">
    <property type="protein sequence ID" value="PXX22055.1"/>
    <property type="molecule type" value="Genomic_DNA"/>
</dbReference>
<accession>A0A318HU43</accession>
<protein>
    <recommendedName>
        <fullName evidence="3">IS110 family transposase</fullName>
    </recommendedName>
</protein>
<proteinExistence type="predicted"/>
<evidence type="ECO:0000313" key="2">
    <source>
        <dbReference type="Proteomes" id="UP000247755"/>
    </source>
</evidence>
<evidence type="ECO:0000313" key="1">
    <source>
        <dbReference type="EMBL" id="PXX22055.1"/>
    </source>
</evidence>
<gene>
    <name evidence="1" type="ORF">NA66_104317</name>
</gene>
<dbReference type="Proteomes" id="UP000247755">
    <property type="component" value="Unassembled WGS sequence"/>
</dbReference>
<dbReference type="AlphaFoldDB" id="A0A318HU43"/>
<organism evidence="1 2">
    <name type="scientific">Burkholderia pyrrocinia</name>
    <name type="common">Pseudomonas pyrrocinia</name>
    <dbReference type="NCBI Taxonomy" id="60550"/>
    <lineage>
        <taxon>Bacteria</taxon>
        <taxon>Pseudomonadati</taxon>
        <taxon>Pseudomonadota</taxon>
        <taxon>Betaproteobacteria</taxon>
        <taxon>Burkholderiales</taxon>
        <taxon>Burkholderiaceae</taxon>
        <taxon>Burkholderia</taxon>
        <taxon>Burkholderia cepacia complex</taxon>
    </lineage>
</organism>